<dbReference type="OrthoDB" id="6611808at2759"/>
<dbReference type="Proteomes" id="UP001153712">
    <property type="component" value="Chromosome 5"/>
</dbReference>
<evidence type="ECO:0000313" key="2">
    <source>
        <dbReference type="Proteomes" id="UP001153712"/>
    </source>
</evidence>
<keyword evidence="2" id="KW-1185">Reference proteome</keyword>
<sequence>VRHGNGPNQLFIYKQIHVVGNSRRAAVEILSVYICLVFVQNCTCTMACEGPLVDTLKNMICSLEGPPCPDCPGVPYCPAPQSPPHIMCCHVRPPPICAPTSPEPVKPLRLPCQDPPVRKMTRYEGDMVRFNNFYNNYNIDWRADSPCDFDPNWVDPRANMKCAIGVTVDGKCPYFPKCKKPPCCDKGCPTGFQPVRMRLTPPADRHPCGLWCGELYKCIVPPRRCVKGKFVPALPCCRFCCIHTNDHKCKASCFSR</sequence>
<organism evidence="1 2">
    <name type="scientific">Phyllotreta striolata</name>
    <name type="common">Striped flea beetle</name>
    <name type="synonym">Crioceris striolata</name>
    <dbReference type="NCBI Taxonomy" id="444603"/>
    <lineage>
        <taxon>Eukaryota</taxon>
        <taxon>Metazoa</taxon>
        <taxon>Ecdysozoa</taxon>
        <taxon>Arthropoda</taxon>
        <taxon>Hexapoda</taxon>
        <taxon>Insecta</taxon>
        <taxon>Pterygota</taxon>
        <taxon>Neoptera</taxon>
        <taxon>Endopterygota</taxon>
        <taxon>Coleoptera</taxon>
        <taxon>Polyphaga</taxon>
        <taxon>Cucujiformia</taxon>
        <taxon>Chrysomeloidea</taxon>
        <taxon>Chrysomelidae</taxon>
        <taxon>Galerucinae</taxon>
        <taxon>Alticini</taxon>
        <taxon>Phyllotreta</taxon>
    </lineage>
</organism>
<name>A0A9N9TWD0_PHYSR</name>
<dbReference type="EMBL" id="OU900098">
    <property type="protein sequence ID" value="CAG9861871.1"/>
    <property type="molecule type" value="Genomic_DNA"/>
</dbReference>
<reference evidence="1" key="1">
    <citation type="submission" date="2022-01" db="EMBL/GenBank/DDBJ databases">
        <authorList>
            <person name="King R."/>
        </authorList>
    </citation>
    <scope>NUCLEOTIDE SEQUENCE</scope>
</reference>
<dbReference type="AlphaFoldDB" id="A0A9N9TWD0"/>
<gene>
    <name evidence="1" type="ORF">PHYEVI_LOCUS8197</name>
</gene>
<proteinExistence type="predicted"/>
<evidence type="ECO:0000313" key="1">
    <source>
        <dbReference type="EMBL" id="CAG9861871.1"/>
    </source>
</evidence>
<accession>A0A9N9TWD0</accession>
<feature type="non-terminal residue" evidence="1">
    <location>
        <position position="1"/>
    </location>
</feature>
<protein>
    <submittedName>
        <fullName evidence="1">Uncharacterized protein</fullName>
    </submittedName>
</protein>